<reference evidence="2" key="1">
    <citation type="journal article" date="2023" name="Mol. Phylogenet. Evol.">
        <title>Genome-scale phylogeny and comparative genomics of the fungal order Sordariales.</title>
        <authorList>
            <person name="Hensen N."/>
            <person name="Bonometti L."/>
            <person name="Westerberg I."/>
            <person name="Brannstrom I.O."/>
            <person name="Guillou S."/>
            <person name="Cros-Aarteil S."/>
            <person name="Calhoun S."/>
            <person name="Haridas S."/>
            <person name="Kuo A."/>
            <person name="Mondo S."/>
            <person name="Pangilinan J."/>
            <person name="Riley R."/>
            <person name="LaButti K."/>
            <person name="Andreopoulos B."/>
            <person name="Lipzen A."/>
            <person name="Chen C."/>
            <person name="Yan M."/>
            <person name="Daum C."/>
            <person name="Ng V."/>
            <person name="Clum A."/>
            <person name="Steindorff A."/>
            <person name="Ohm R.A."/>
            <person name="Martin F."/>
            <person name="Silar P."/>
            <person name="Natvig D.O."/>
            <person name="Lalanne C."/>
            <person name="Gautier V."/>
            <person name="Ament-Velasquez S.L."/>
            <person name="Kruys A."/>
            <person name="Hutchinson M.I."/>
            <person name="Powell A.J."/>
            <person name="Barry K."/>
            <person name="Miller A.N."/>
            <person name="Grigoriev I.V."/>
            <person name="Debuchy R."/>
            <person name="Gladieux P."/>
            <person name="Hiltunen Thoren M."/>
            <person name="Johannesson H."/>
        </authorList>
    </citation>
    <scope>NUCLEOTIDE SEQUENCE</scope>
    <source>
        <strain evidence="2">CBS 118394</strain>
    </source>
</reference>
<evidence type="ECO:0000313" key="3">
    <source>
        <dbReference type="Proteomes" id="UP001283341"/>
    </source>
</evidence>
<keyword evidence="3" id="KW-1185">Reference proteome</keyword>
<evidence type="ECO:0008006" key="4">
    <source>
        <dbReference type="Google" id="ProtNLM"/>
    </source>
</evidence>
<gene>
    <name evidence="2" type="ORF">B0H66DRAFT_94068</name>
</gene>
<organism evidence="2 3">
    <name type="scientific">Apodospora peruviana</name>
    <dbReference type="NCBI Taxonomy" id="516989"/>
    <lineage>
        <taxon>Eukaryota</taxon>
        <taxon>Fungi</taxon>
        <taxon>Dikarya</taxon>
        <taxon>Ascomycota</taxon>
        <taxon>Pezizomycotina</taxon>
        <taxon>Sordariomycetes</taxon>
        <taxon>Sordariomycetidae</taxon>
        <taxon>Sordariales</taxon>
        <taxon>Lasiosphaeriaceae</taxon>
        <taxon>Apodospora</taxon>
    </lineage>
</organism>
<dbReference type="EMBL" id="JAUEDM010000001">
    <property type="protein sequence ID" value="KAK3331268.1"/>
    <property type="molecule type" value="Genomic_DNA"/>
</dbReference>
<keyword evidence="1" id="KW-0732">Signal</keyword>
<proteinExistence type="predicted"/>
<dbReference type="AlphaFoldDB" id="A0AAE0IU13"/>
<feature type="signal peptide" evidence="1">
    <location>
        <begin position="1"/>
        <end position="18"/>
    </location>
</feature>
<evidence type="ECO:0000313" key="2">
    <source>
        <dbReference type="EMBL" id="KAK3331268.1"/>
    </source>
</evidence>
<evidence type="ECO:0000256" key="1">
    <source>
        <dbReference type="SAM" id="SignalP"/>
    </source>
</evidence>
<accession>A0AAE0IU13</accession>
<feature type="chain" id="PRO_5042285542" description="Secreted protein" evidence="1">
    <location>
        <begin position="19"/>
        <end position="87"/>
    </location>
</feature>
<sequence>MTLLFFFCLVRGLHYSSSSPEQNTQILRILVRLETRYNSPGSSPCILKIGNSSNSLWSPERVSAKIGTIQQEHKVRVLLITCQGSSG</sequence>
<protein>
    <recommendedName>
        <fullName evidence="4">Secreted protein</fullName>
    </recommendedName>
</protein>
<dbReference type="Proteomes" id="UP001283341">
    <property type="component" value="Unassembled WGS sequence"/>
</dbReference>
<name>A0AAE0IU13_9PEZI</name>
<reference evidence="2" key="2">
    <citation type="submission" date="2023-06" db="EMBL/GenBank/DDBJ databases">
        <authorList>
            <consortium name="Lawrence Berkeley National Laboratory"/>
            <person name="Haridas S."/>
            <person name="Hensen N."/>
            <person name="Bonometti L."/>
            <person name="Westerberg I."/>
            <person name="Brannstrom I.O."/>
            <person name="Guillou S."/>
            <person name="Cros-Aarteil S."/>
            <person name="Calhoun S."/>
            <person name="Kuo A."/>
            <person name="Mondo S."/>
            <person name="Pangilinan J."/>
            <person name="Riley R."/>
            <person name="Labutti K."/>
            <person name="Andreopoulos B."/>
            <person name="Lipzen A."/>
            <person name="Chen C."/>
            <person name="Yanf M."/>
            <person name="Daum C."/>
            <person name="Ng V."/>
            <person name="Clum A."/>
            <person name="Steindorff A."/>
            <person name="Ohm R."/>
            <person name="Martin F."/>
            <person name="Silar P."/>
            <person name="Natvig D."/>
            <person name="Lalanne C."/>
            <person name="Gautier V."/>
            <person name="Ament-Velasquez S.L."/>
            <person name="Kruys A."/>
            <person name="Hutchinson M.I."/>
            <person name="Powell A.J."/>
            <person name="Barry K."/>
            <person name="Miller A.N."/>
            <person name="Grigoriev I.V."/>
            <person name="Debuchy R."/>
            <person name="Gladieux P."/>
            <person name="Thoren M.H."/>
            <person name="Johannesson H."/>
        </authorList>
    </citation>
    <scope>NUCLEOTIDE SEQUENCE</scope>
    <source>
        <strain evidence="2">CBS 118394</strain>
    </source>
</reference>
<comment type="caution">
    <text evidence="2">The sequence shown here is derived from an EMBL/GenBank/DDBJ whole genome shotgun (WGS) entry which is preliminary data.</text>
</comment>